<feature type="transmembrane region" description="Helical" evidence="1">
    <location>
        <begin position="38"/>
        <end position="61"/>
    </location>
</feature>
<feature type="transmembrane region" description="Helical" evidence="1">
    <location>
        <begin position="67"/>
        <end position="87"/>
    </location>
</feature>
<evidence type="ECO:0000313" key="3">
    <source>
        <dbReference type="Proteomes" id="UP000789833"/>
    </source>
</evidence>
<evidence type="ECO:0008006" key="4">
    <source>
        <dbReference type="Google" id="ProtNLM"/>
    </source>
</evidence>
<name>A0ABM8YIZ5_9BACI</name>
<sequence>MSNIFASLLATVVSIPVLALLLFYTLARFVTKSNRRSFHFAIDSSTIIFIISVHFLIIIIWQQSMLWIILTVLLGVATLMVIGNYLIKEEINVKRVFKGFWRVNFLLFFFSYFFLSIFGVMKRLYEAFV</sequence>
<dbReference type="EMBL" id="CAKJTJ010000002">
    <property type="protein sequence ID" value="CAG9619813.1"/>
    <property type="molecule type" value="Genomic_DNA"/>
</dbReference>
<keyword evidence="1" id="KW-0812">Transmembrane</keyword>
<dbReference type="Pfam" id="PF11877">
    <property type="entry name" value="DUF3397"/>
    <property type="match status" value="1"/>
</dbReference>
<protein>
    <recommendedName>
        <fullName evidence="4">DUF3397 domain-containing protein</fullName>
    </recommendedName>
</protein>
<reference evidence="2 3" key="1">
    <citation type="submission" date="2021-10" db="EMBL/GenBank/DDBJ databases">
        <authorList>
            <person name="Criscuolo A."/>
        </authorList>
    </citation>
    <scope>NUCLEOTIDE SEQUENCE [LARGE SCALE GENOMIC DNA]</scope>
    <source>
        <strain evidence="3">CIP 111883</strain>
    </source>
</reference>
<dbReference type="InterPro" id="IPR016945">
    <property type="entry name" value="UCP030092"/>
</dbReference>
<evidence type="ECO:0000313" key="2">
    <source>
        <dbReference type="EMBL" id="CAG9619813.1"/>
    </source>
</evidence>
<comment type="caution">
    <text evidence="2">The sequence shown here is derived from an EMBL/GenBank/DDBJ whole genome shotgun (WGS) entry which is preliminary data.</text>
</comment>
<keyword evidence="3" id="KW-1185">Reference proteome</keyword>
<keyword evidence="1" id="KW-1133">Transmembrane helix</keyword>
<organism evidence="2 3">
    <name type="scientific">Sutcliffiella rhizosphaerae</name>
    <dbReference type="NCBI Taxonomy" id="2880967"/>
    <lineage>
        <taxon>Bacteria</taxon>
        <taxon>Bacillati</taxon>
        <taxon>Bacillota</taxon>
        <taxon>Bacilli</taxon>
        <taxon>Bacillales</taxon>
        <taxon>Bacillaceae</taxon>
        <taxon>Sutcliffiella</taxon>
    </lineage>
</organism>
<dbReference type="Proteomes" id="UP000789833">
    <property type="component" value="Unassembled WGS sequence"/>
</dbReference>
<accession>A0ABM8YIZ5</accession>
<keyword evidence="1" id="KW-0472">Membrane</keyword>
<feature type="transmembrane region" description="Helical" evidence="1">
    <location>
        <begin position="6"/>
        <end position="26"/>
    </location>
</feature>
<dbReference type="PIRSF" id="PIRSF030092">
    <property type="entry name" value="UCP030092"/>
    <property type="match status" value="1"/>
</dbReference>
<evidence type="ECO:0000256" key="1">
    <source>
        <dbReference type="SAM" id="Phobius"/>
    </source>
</evidence>
<dbReference type="InterPro" id="IPR024515">
    <property type="entry name" value="DUF3397"/>
</dbReference>
<gene>
    <name evidence="2" type="ORF">BACCIP111883_00581</name>
</gene>
<dbReference type="RefSeq" id="WP_230499743.1">
    <property type="nucleotide sequence ID" value="NZ_CAKJTJ010000002.1"/>
</dbReference>
<feature type="transmembrane region" description="Helical" evidence="1">
    <location>
        <begin position="99"/>
        <end position="121"/>
    </location>
</feature>
<proteinExistence type="predicted"/>